<sequence length="930" mass="103251">MDIHRCRFVSYNPQAINSLAFSHPPSADLAGRGVPTLRLAIGRANGDIEIWNPMRGAWFQESVLRGGRDRSIEGLTWTLDPSEDGPDGSKQPGQLRLFSIGYSTAVTEWDLEQGRPLRHSSGNYGEIWCLAAQPRWQPTKRGKDGKFLPPAEGEYTGQHLAAGCADGSIVILSTADNDLKFLRLVRPSTKRARVLSVTFQNRHTIVAGYADSSIRLFDIRNGQQLRTISLGKGPTGGPKELLVWSVKCLPDGTIVSGDSAGEIRFWDAKNYSLIQRIQSHLADVLDVAVSSNGDTVISGGADQRTVVYRKQDGEKGDKKSRWAELMHRRYHSHDVKTFAIYETKDISIAVSGGPDATPIVLPLREFGKEHHRKLSNLPQIPQLTSSPASRLVMSFWDREISLWRVSRGPTSVHENIDGQRHKLVAKVMVQGEENITSAVLSSDGKILVVATVSDVKMFAVRRRKSDEKGGLRIQKVDVPKALSAEGARLVTISPDSRWLSIIRPNSDVYMARVQPASATSEKPQVLERLARLKRAPRHVRHEKASHGTLGDYERAIRTAVFSNDSKVLATGDLSGCVDTWALSAATESNTNGQAKSNGAADSDDESSDDEDEDEDIAIEGERWSTAASESPIPRMKSGITLLSFRPQSTTQTTGEDRLMVLTSEHQLIEFEALSGKLSDWSRRNPKAYLPAEFRGVKDRAMGCMWDVFEGRERLWLYGTSWLWMFDLLQDFPSPEEIEAENKPSGQLVQTSKRKRDPLEDGDNDRKKPNSGAGDRMARSQMDIHLGTKIRKIVGSDESQGEWISLDQERPRVPGEDDEAYEYDETFANGNEATLARLRRGDGGDGAAKPGSKDKSAPGDTPKKQQLVVASGASTQPARRWWHTYKYRDILGIVPLNFLEGEQPEGNLEVAVIERPLWDVELPGRYVKDYE</sequence>
<dbReference type="InterPro" id="IPR015943">
    <property type="entry name" value="WD40/YVTN_repeat-like_dom_sf"/>
</dbReference>
<dbReference type="SUPFAM" id="SSF50978">
    <property type="entry name" value="WD40 repeat-like"/>
    <property type="match status" value="2"/>
</dbReference>
<evidence type="ECO:0000313" key="2">
    <source>
        <dbReference type="EMBL" id="KAJ5703412.1"/>
    </source>
</evidence>
<dbReference type="Gene3D" id="2.130.10.10">
    <property type="entry name" value="YVTN repeat-like/Quinoprotein amine dehydrogenase"/>
    <property type="match status" value="2"/>
</dbReference>
<dbReference type="EMBL" id="JAQJAN010000023">
    <property type="protein sequence ID" value="KAJ5703412.1"/>
    <property type="molecule type" value="Genomic_DNA"/>
</dbReference>
<gene>
    <name evidence="2" type="ORF">N7493_011801</name>
</gene>
<dbReference type="GO" id="GO:0034455">
    <property type="term" value="C:t-UTP complex"/>
    <property type="evidence" value="ECO:0007669"/>
    <property type="project" value="TreeGrafter"/>
</dbReference>
<dbReference type="GO" id="GO:0003723">
    <property type="term" value="F:RNA binding"/>
    <property type="evidence" value="ECO:0007669"/>
    <property type="project" value="TreeGrafter"/>
</dbReference>
<proteinExistence type="predicted"/>
<feature type="region of interest" description="Disordered" evidence="1">
    <location>
        <begin position="736"/>
        <end position="780"/>
    </location>
</feature>
<reference evidence="2" key="1">
    <citation type="journal article" date="2023" name="IMA Fungus">
        <title>Comparative genomic study of the Penicillium genus elucidates a diverse pangenome and 15 lateral gene transfer events.</title>
        <authorList>
            <person name="Petersen C."/>
            <person name="Sorensen T."/>
            <person name="Nielsen M.R."/>
            <person name="Sondergaard T.E."/>
            <person name="Sorensen J.L."/>
            <person name="Fitzpatrick D.A."/>
            <person name="Frisvad J.C."/>
            <person name="Nielsen K.L."/>
        </authorList>
    </citation>
    <scope>NUCLEOTIDE SEQUENCE</scope>
    <source>
        <strain evidence="2">IBT 17514</strain>
    </source>
</reference>
<protein>
    <submittedName>
        <fullName evidence="2">Uncharacterized protein</fullName>
    </submittedName>
</protein>
<dbReference type="InterPro" id="IPR001680">
    <property type="entry name" value="WD40_rpt"/>
</dbReference>
<accession>A0AAD6HAG7</accession>
<dbReference type="PANTHER" id="PTHR44163">
    <property type="entry name" value="U3 SMALL NUCLEOLAR RNA-ASSOCIATED PROTEIN 4 HOMOLOG"/>
    <property type="match status" value="1"/>
</dbReference>
<feature type="region of interest" description="Disordered" evidence="1">
    <location>
        <begin position="589"/>
        <end position="630"/>
    </location>
</feature>
<dbReference type="AlphaFoldDB" id="A0AAD6HAG7"/>
<feature type="compositionally biased region" description="Acidic residues" evidence="1">
    <location>
        <begin position="601"/>
        <end position="618"/>
    </location>
</feature>
<dbReference type="SMART" id="SM00320">
    <property type="entry name" value="WD40"/>
    <property type="match status" value="7"/>
</dbReference>
<evidence type="ECO:0000313" key="3">
    <source>
        <dbReference type="Proteomes" id="UP001215712"/>
    </source>
</evidence>
<name>A0AAD6HAG7_9EURO</name>
<dbReference type="PANTHER" id="PTHR44163:SF1">
    <property type="entry name" value="U3 SMALL NUCLEOLAR RNA-ASSOCIATED PROTEIN 4 HOMOLOG"/>
    <property type="match status" value="1"/>
</dbReference>
<organism evidence="2 3">
    <name type="scientific">Penicillium malachiteum</name>
    <dbReference type="NCBI Taxonomy" id="1324776"/>
    <lineage>
        <taxon>Eukaryota</taxon>
        <taxon>Fungi</taxon>
        <taxon>Dikarya</taxon>
        <taxon>Ascomycota</taxon>
        <taxon>Pezizomycotina</taxon>
        <taxon>Eurotiomycetes</taxon>
        <taxon>Eurotiomycetidae</taxon>
        <taxon>Eurotiales</taxon>
        <taxon>Aspergillaceae</taxon>
        <taxon>Penicillium</taxon>
    </lineage>
</organism>
<dbReference type="GO" id="GO:0030686">
    <property type="term" value="C:90S preribosome"/>
    <property type="evidence" value="ECO:0007669"/>
    <property type="project" value="InterPro"/>
</dbReference>
<dbReference type="FunFam" id="2.130.10.10:FF:000518">
    <property type="entry name" value="Small nucleolar ribonucleoprotein complex subunit, putative"/>
    <property type="match status" value="1"/>
</dbReference>
<feature type="compositionally biased region" description="Basic and acidic residues" evidence="1">
    <location>
        <begin position="850"/>
        <end position="862"/>
    </location>
</feature>
<dbReference type="Pfam" id="PF00400">
    <property type="entry name" value="WD40"/>
    <property type="match status" value="1"/>
</dbReference>
<dbReference type="InterPro" id="IPR036322">
    <property type="entry name" value="WD40_repeat_dom_sf"/>
</dbReference>
<reference evidence="2" key="2">
    <citation type="submission" date="2023-01" db="EMBL/GenBank/DDBJ databases">
        <authorList>
            <person name="Petersen C."/>
        </authorList>
    </citation>
    <scope>NUCLEOTIDE SEQUENCE</scope>
    <source>
        <strain evidence="2">IBT 17514</strain>
    </source>
</reference>
<feature type="region of interest" description="Disordered" evidence="1">
    <location>
        <begin position="837"/>
        <end position="871"/>
    </location>
</feature>
<dbReference type="GO" id="GO:0032040">
    <property type="term" value="C:small-subunit processome"/>
    <property type="evidence" value="ECO:0007669"/>
    <property type="project" value="TreeGrafter"/>
</dbReference>
<keyword evidence="3" id="KW-1185">Reference proteome</keyword>
<dbReference type="InterPro" id="IPR046351">
    <property type="entry name" value="UTP4"/>
</dbReference>
<dbReference type="GO" id="GO:0000462">
    <property type="term" value="P:maturation of SSU-rRNA from tricistronic rRNA transcript (SSU-rRNA, 5.8S rRNA, LSU-rRNA)"/>
    <property type="evidence" value="ECO:0007669"/>
    <property type="project" value="InterPro"/>
</dbReference>
<comment type="caution">
    <text evidence="2">The sequence shown here is derived from an EMBL/GenBank/DDBJ whole genome shotgun (WGS) entry which is preliminary data.</text>
</comment>
<evidence type="ECO:0000256" key="1">
    <source>
        <dbReference type="SAM" id="MobiDB-lite"/>
    </source>
</evidence>
<dbReference type="Proteomes" id="UP001215712">
    <property type="component" value="Unassembled WGS sequence"/>
</dbReference>